<keyword evidence="4" id="KW-1185">Reference proteome</keyword>
<dbReference type="EMBL" id="QBIY01012571">
    <property type="protein sequence ID" value="RXN22991.1"/>
    <property type="molecule type" value="Genomic_DNA"/>
</dbReference>
<feature type="compositionally biased region" description="Acidic residues" evidence="2">
    <location>
        <begin position="28"/>
        <end position="39"/>
    </location>
</feature>
<proteinExistence type="predicted"/>
<sequence length="294" mass="32866">MSLKNFWPQSFDNMGRTRGIKDKKDVPTEPDGDTQDGDQAESPAVDGLDPALAKALSVMTSNIIKVIDDKLSPLVETIHKNTTEIQAASKRLDEAEARLLAVEGSAETQEPRIVELEKQVSALTESLDMAENYSRRLNIRVVGLPEDTETGQPVEFFESWLPGVLKITTKAGRIKLERAHRTLAPKPDPNRSPRAVLLRFHAFRDKQRAMEAARRVSQDGGLIYNGAKVSFYSDFSSTVIKRRKAYDAVKQRLRERGMPYAMLFPATLQVTHGSSKKRFSTPEEVRAFIESLPG</sequence>
<reference evidence="3 4" key="1">
    <citation type="submission" date="2018-03" db="EMBL/GenBank/DDBJ databases">
        <title>Draft genome sequence of Rohu Carp (Labeo rohita).</title>
        <authorList>
            <person name="Das P."/>
            <person name="Kushwaha B."/>
            <person name="Joshi C.G."/>
            <person name="Kumar D."/>
            <person name="Nagpure N.S."/>
            <person name="Sahoo L."/>
            <person name="Das S.P."/>
            <person name="Bit A."/>
            <person name="Patnaik S."/>
            <person name="Meher P.K."/>
            <person name="Jayasankar P."/>
            <person name="Koringa P.G."/>
            <person name="Patel N.V."/>
            <person name="Hinsu A.T."/>
            <person name="Kumar R."/>
            <person name="Pandey M."/>
            <person name="Agarwal S."/>
            <person name="Srivastava S."/>
            <person name="Singh M."/>
            <person name="Iquebal M.A."/>
            <person name="Jaiswal S."/>
            <person name="Angadi U.B."/>
            <person name="Kumar N."/>
            <person name="Raza M."/>
            <person name="Shah T.M."/>
            <person name="Rai A."/>
            <person name="Jena J.K."/>
        </authorList>
    </citation>
    <scope>NUCLEOTIDE SEQUENCE [LARGE SCALE GENOMIC DNA]</scope>
    <source>
        <strain evidence="3">DASCIFA01</strain>
        <tissue evidence="3">Testis</tissue>
    </source>
</reference>
<feature type="coiled-coil region" evidence="1">
    <location>
        <begin position="78"/>
        <end position="133"/>
    </location>
</feature>
<gene>
    <name evidence="3" type="ORF">ROHU_023108</name>
</gene>
<dbReference type="FunFam" id="3.30.70.1820:FF:000004">
    <property type="entry name" value="Uncharacterized protein"/>
    <property type="match status" value="1"/>
</dbReference>
<evidence type="ECO:0000256" key="1">
    <source>
        <dbReference type="SAM" id="Coils"/>
    </source>
</evidence>
<dbReference type="Proteomes" id="UP000290572">
    <property type="component" value="Unassembled WGS sequence"/>
</dbReference>
<organism evidence="3 4">
    <name type="scientific">Labeo rohita</name>
    <name type="common">Indian major carp</name>
    <name type="synonym">Cyprinus rohita</name>
    <dbReference type="NCBI Taxonomy" id="84645"/>
    <lineage>
        <taxon>Eukaryota</taxon>
        <taxon>Metazoa</taxon>
        <taxon>Chordata</taxon>
        <taxon>Craniata</taxon>
        <taxon>Vertebrata</taxon>
        <taxon>Euteleostomi</taxon>
        <taxon>Actinopterygii</taxon>
        <taxon>Neopterygii</taxon>
        <taxon>Teleostei</taxon>
        <taxon>Ostariophysi</taxon>
        <taxon>Cypriniformes</taxon>
        <taxon>Cyprinidae</taxon>
        <taxon>Labeoninae</taxon>
        <taxon>Labeonini</taxon>
        <taxon>Labeo</taxon>
    </lineage>
</organism>
<dbReference type="Gene3D" id="3.30.70.1820">
    <property type="entry name" value="L1 transposable element, RRM domain"/>
    <property type="match status" value="1"/>
</dbReference>
<dbReference type="AlphaFoldDB" id="A0A498MQE2"/>
<evidence type="ECO:0000313" key="4">
    <source>
        <dbReference type="Proteomes" id="UP000290572"/>
    </source>
</evidence>
<accession>A0A498MQE2</accession>
<dbReference type="PANTHER" id="PTHR11505">
    <property type="entry name" value="L1 TRANSPOSABLE ELEMENT-RELATED"/>
    <property type="match status" value="1"/>
</dbReference>
<protein>
    <submittedName>
        <fullName evidence="3">LINE-1 type transposase domain-containing 1</fullName>
    </submittedName>
</protein>
<feature type="region of interest" description="Disordered" evidence="2">
    <location>
        <begin position="1"/>
        <end position="45"/>
    </location>
</feature>
<evidence type="ECO:0000313" key="3">
    <source>
        <dbReference type="EMBL" id="RXN22991.1"/>
    </source>
</evidence>
<evidence type="ECO:0000256" key="2">
    <source>
        <dbReference type="SAM" id="MobiDB-lite"/>
    </source>
</evidence>
<dbReference type="InterPro" id="IPR004244">
    <property type="entry name" value="Transposase_22"/>
</dbReference>
<name>A0A498MQE2_LABRO</name>
<comment type="caution">
    <text evidence="3">The sequence shown here is derived from an EMBL/GenBank/DDBJ whole genome shotgun (WGS) entry which is preliminary data.</text>
</comment>
<keyword evidence="1" id="KW-0175">Coiled coil</keyword>